<keyword evidence="3" id="KW-0479">Metal-binding</keyword>
<evidence type="ECO:0000313" key="10">
    <source>
        <dbReference type="Proteomes" id="UP000637632"/>
    </source>
</evidence>
<dbReference type="InterPro" id="IPR013783">
    <property type="entry name" value="Ig-like_fold"/>
</dbReference>
<dbReference type="Pfam" id="PF13746">
    <property type="entry name" value="Fer4_18"/>
    <property type="match status" value="1"/>
</dbReference>
<dbReference type="PROSITE" id="PS00198">
    <property type="entry name" value="4FE4S_FER_1"/>
    <property type="match status" value="1"/>
</dbReference>
<keyword evidence="7" id="KW-1133">Transmembrane helix</keyword>
<keyword evidence="2" id="KW-0004">4Fe-4S</keyword>
<dbReference type="PANTHER" id="PTHR30176:SF3">
    <property type="entry name" value="FERREDOXIN-TYPE PROTEIN NAPH"/>
    <property type="match status" value="1"/>
</dbReference>
<gene>
    <name evidence="9" type="primary">ccoG</name>
    <name evidence="9" type="ORF">H8K26_02045</name>
</gene>
<evidence type="ECO:0000256" key="6">
    <source>
        <dbReference type="ARBA" id="ARBA00023014"/>
    </source>
</evidence>
<feature type="transmembrane region" description="Helical" evidence="7">
    <location>
        <begin position="333"/>
        <end position="351"/>
    </location>
</feature>
<dbReference type="Proteomes" id="UP000637632">
    <property type="component" value="Unassembled WGS sequence"/>
</dbReference>
<dbReference type="Gene3D" id="2.60.40.10">
    <property type="entry name" value="Immunoglobulins"/>
    <property type="match status" value="1"/>
</dbReference>
<dbReference type="InterPro" id="IPR014116">
    <property type="entry name" value="Cyt_c_oxidase_cbb3_FixG"/>
</dbReference>
<dbReference type="InterPro" id="IPR017896">
    <property type="entry name" value="4Fe4S_Fe-S-bd"/>
</dbReference>
<evidence type="ECO:0000313" key="9">
    <source>
        <dbReference type="EMBL" id="MBC3810210.1"/>
    </source>
</evidence>
<evidence type="ECO:0000259" key="8">
    <source>
        <dbReference type="PROSITE" id="PS51379"/>
    </source>
</evidence>
<dbReference type="InterPro" id="IPR017900">
    <property type="entry name" value="4Fe4S_Fe_S_CS"/>
</dbReference>
<accession>A0ABR6XBL4</accession>
<proteinExistence type="predicted"/>
<evidence type="ECO:0000256" key="7">
    <source>
        <dbReference type="SAM" id="Phobius"/>
    </source>
</evidence>
<dbReference type="NCBIfam" id="TIGR02745">
    <property type="entry name" value="ccoG_rdxA_fixG"/>
    <property type="match status" value="1"/>
</dbReference>
<evidence type="ECO:0000256" key="2">
    <source>
        <dbReference type="ARBA" id="ARBA00022485"/>
    </source>
</evidence>
<feature type="transmembrane region" description="Helical" evidence="7">
    <location>
        <begin position="154"/>
        <end position="176"/>
    </location>
</feature>
<dbReference type="SUPFAM" id="SSF54862">
    <property type="entry name" value="4Fe-4S ferredoxins"/>
    <property type="match status" value="1"/>
</dbReference>
<feature type="transmembrane region" description="Helical" evidence="7">
    <location>
        <begin position="188"/>
        <end position="206"/>
    </location>
</feature>
<protein>
    <submittedName>
        <fullName evidence="9">Cytochrome c oxidase accessory protein CcoG</fullName>
    </submittedName>
</protein>
<keyword evidence="1" id="KW-0813">Transport</keyword>
<dbReference type="Pfam" id="PF12801">
    <property type="entry name" value="Fer4_5"/>
    <property type="match status" value="1"/>
</dbReference>
<evidence type="ECO:0000256" key="3">
    <source>
        <dbReference type="ARBA" id="ARBA00022723"/>
    </source>
</evidence>
<organism evidence="9 10">
    <name type="scientific">Undibacterium aquatile</name>
    <dbReference type="NCBI Taxonomy" id="1537398"/>
    <lineage>
        <taxon>Bacteria</taxon>
        <taxon>Pseudomonadati</taxon>
        <taxon>Pseudomonadota</taxon>
        <taxon>Betaproteobacteria</taxon>
        <taxon>Burkholderiales</taxon>
        <taxon>Oxalobacteraceae</taxon>
        <taxon>Undibacterium</taxon>
    </lineage>
</organism>
<dbReference type="Pfam" id="PF11614">
    <property type="entry name" value="FixG_C"/>
    <property type="match status" value="1"/>
</dbReference>
<evidence type="ECO:0000256" key="1">
    <source>
        <dbReference type="ARBA" id="ARBA00022448"/>
    </source>
</evidence>
<dbReference type="PANTHER" id="PTHR30176">
    <property type="entry name" value="FERREDOXIN-TYPE PROTEIN NAPH"/>
    <property type="match status" value="1"/>
</dbReference>
<dbReference type="InterPro" id="IPR032879">
    <property type="entry name" value="FixG_C"/>
</dbReference>
<dbReference type="InterPro" id="IPR051684">
    <property type="entry name" value="Electron_Trans/Redox"/>
</dbReference>
<keyword evidence="5" id="KW-0408">Iron</keyword>
<keyword evidence="6" id="KW-0411">Iron-sulfur</keyword>
<feature type="domain" description="4Fe-4S ferredoxin-type" evidence="8">
    <location>
        <begin position="250"/>
        <end position="278"/>
    </location>
</feature>
<keyword evidence="7" id="KW-0812">Transmembrane</keyword>
<evidence type="ECO:0000256" key="5">
    <source>
        <dbReference type="ARBA" id="ARBA00023004"/>
    </source>
</evidence>
<evidence type="ECO:0000256" key="4">
    <source>
        <dbReference type="ARBA" id="ARBA00022982"/>
    </source>
</evidence>
<feature type="transmembrane region" description="Helical" evidence="7">
    <location>
        <begin position="67"/>
        <end position="94"/>
    </location>
</feature>
<comment type="caution">
    <text evidence="9">The sequence shown here is derived from an EMBL/GenBank/DDBJ whole genome shotgun (WGS) entry which is preliminary data.</text>
</comment>
<keyword evidence="7" id="KW-0472">Membrane</keyword>
<dbReference type="PROSITE" id="PS51379">
    <property type="entry name" value="4FE4S_FER_2"/>
    <property type="match status" value="1"/>
</dbReference>
<keyword evidence="10" id="KW-1185">Reference proteome</keyword>
<name>A0ABR6XBL4_9BURK</name>
<reference evidence="9 10" key="1">
    <citation type="submission" date="2020-08" db="EMBL/GenBank/DDBJ databases">
        <title>Novel species isolated from subtropical streams in China.</title>
        <authorList>
            <person name="Lu H."/>
        </authorList>
    </citation>
    <scope>NUCLEOTIDE SEQUENCE [LARGE SCALE GENOMIC DNA]</scope>
    <source>
        <strain evidence="9 10">CCTCC AB 2015119</strain>
    </source>
</reference>
<feature type="transmembrane region" description="Helical" evidence="7">
    <location>
        <begin position="32"/>
        <end position="52"/>
    </location>
</feature>
<dbReference type="EMBL" id="JACOFT010000001">
    <property type="protein sequence ID" value="MBC3810210.1"/>
    <property type="molecule type" value="Genomic_DNA"/>
</dbReference>
<sequence length="466" mass="53030">MSQADARVSVVSIYRKFDDIYVRQSKGRYTNWRWFFVWLTQCVFYCSPWMSWNGRQAVLFDLAARKFYLFGLVLFPQDFIFLAVLLIICAYSLFLFTAVTGRVWCGFSCPQTVYTEIFMWIENKIEGPRSARMRLAKQSMNLEKFTKKFSKHTVWGLVGIWTGFTFVGYFIPVHLLGSEVLSFSLGRWEAFWILFYGFATYGNAGFMREQMCRYLCPYARFQGSMFDKDTLVVSYDKARGEPRNVLNKSDPAMIAKGGCIDCSMCVQVCPTGIDIRNGLQHDCIGCAACVDACDSVMDKIGSPRGLIRFTTENAVQNGLTTKQIMRNILRPRVLIYSLILMSMVGAFAYTLTTHVPLKMNVIRDRGNMGRIVNDGAVENVYRLHIMNSDEQAHRYQIRVSGIPNIMLETANEVTLSPTESRIVPVTVRVPGGDGVQGANPIHIELQALDNEQVKISEKATFFVPRQ</sequence>
<keyword evidence="4" id="KW-0249">Electron transport</keyword>